<dbReference type="Proteomes" id="UP000501107">
    <property type="component" value="Plasmid unnamed3"/>
</dbReference>
<geneLocation type="plasmid" evidence="1 4">
    <name>2</name>
</geneLocation>
<proteinExistence type="predicted"/>
<protein>
    <submittedName>
        <fullName evidence="3">Uncharacterized protein</fullName>
    </submittedName>
</protein>
<keyword evidence="3" id="KW-0614">Plasmid</keyword>
<dbReference type="EMBL" id="VKQN01000001">
    <property type="protein sequence ID" value="MDR4174735.1"/>
    <property type="molecule type" value="Genomic_DNA"/>
</dbReference>
<dbReference type="KEGG" id="btw:BF38_5957"/>
<geneLocation type="plasmid" evidence="3 5">
    <name>unnamed3</name>
</geneLocation>
<reference evidence="3 5" key="3">
    <citation type="submission" date="2020-05" db="EMBL/GenBank/DDBJ databases">
        <title>FDA dAtabase for Regulatory Grade micrObial Sequences (FDA-ARGOS): Supporting development and validation of Infectious Disease Dx tests.</title>
        <authorList>
            <person name="Nelson B."/>
            <person name="Plummer A."/>
            <person name="Tallon L."/>
            <person name="Sadzewicz L."/>
            <person name="Zhao X."/>
            <person name="Vavikolanu K."/>
            <person name="Mehta A."/>
            <person name="Aluvathingal J."/>
            <person name="Nadendla S."/>
            <person name="Myers T."/>
            <person name="Yan Y."/>
            <person name="Sichtig H."/>
        </authorList>
    </citation>
    <scope>NUCLEOTIDE SEQUENCE [LARGE SCALE GENOMIC DNA]</scope>
    <source>
        <strain evidence="3 5">FDAARGOS_795</strain>
        <plasmid evidence="3 5">unnamed3</plasmid>
    </source>
</reference>
<sequence>MSIENIVLKKLFETKKELEKKYPYIQLVVATKEKSYWETAEGVIVAIDSKTNIEIPTDKLKYELFVLSQNRREKILVDNFKAYDFVQRLIETDIYSVCNHLMFENLVATGKYMQTEKVTRLLLDICLNPIHLKNVENHLKQLVFALEVEADKELNQNNYLEAVEIVQCNLNLIGELSKHVSDVLVQDVLDYAKQVLRELEKENEFIKSIELTNSICLYLKKVDEQRGIEDSKYENYKGVQYYEED</sequence>
<dbReference type="RefSeq" id="WP_000021261.1">
    <property type="nucleotide sequence ID" value="NZ_CP009334.1"/>
</dbReference>
<name>A0A0B5NJD9_BACTU</name>
<gene>
    <name evidence="1" type="ORF">BF38_5957</name>
    <name evidence="2" type="ORF">FO599_01135</name>
    <name evidence="3" type="ORF">FOC89_01105</name>
</gene>
<dbReference type="Proteomes" id="UP000031876">
    <property type="component" value="Plasmid 2"/>
</dbReference>
<evidence type="ECO:0000313" key="5">
    <source>
        <dbReference type="Proteomes" id="UP000501107"/>
    </source>
</evidence>
<evidence type="ECO:0000313" key="4">
    <source>
        <dbReference type="Proteomes" id="UP000031876"/>
    </source>
</evidence>
<dbReference type="EMBL" id="CP053979">
    <property type="protein sequence ID" value="QKH22615.1"/>
    <property type="molecule type" value="Genomic_DNA"/>
</dbReference>
<dbReference type="AlphaFoldDB" id="A0A0B5NJD9"/>
<reference evidence="1 4" key="1">
    <citation type="journal article" date="2015" name="Genome Announc.">
        <title>Complete genome sequences for 35 biothreat assay-relevant bacillus species.</title>
        <authorList>
            <person name="Johnson S.L."/>
            <person name="Daligault H.E."/>
            <person name="Davenport K.W."/>
            <person name="Jaissle J."/>
            <person name="Frey K.G."/>
            <person name="Ladner J.T."/>
            <person name="Broomall S.M."/>
            <person name="Bishop-Lilly K.A."/>
            <person name="Bruce D.C."/>
            <person name="Gibbons H.S."/>
            <person name="Coyne S.R."/>
            <person name="Lo C.C."/>
            <person name="Meincke L."/>
            <person name="Munk A.C."/>
            <person name="Koroleva G.I."/>
            <person name="Rosenzweig C.N."/>
            <person name="Palacios G.F."/>
            <person name="Redden C.L."/>
            <person name="Minogue T.D."/>
            <person name="Chain P.S."/>
        </authorList>
    </citation>
    <scope>NUCLEOTIDE SEQUENCE [LARGE SCALE GENOMIC DNA]</scope>
    <source>
        <strain evidence="1 4">HD1011</strain>
        <plasmid evidence="1 4">2</plasmid>
    </source>
</reference>
<dbReference type="EMBL" id="CP009334">
    <property type="protein sequence ID" value="AJG74051.1"/>
    <property type="molecule type" value="Genomic_DNA"/>
</dbReference>
<reference evidence="2" key="2">
    <citation type="submission" date="2019-07" db="EMBL/GenBank/DDBJ databases">
        <title>Phylogenomic Reclassification of ATCC Bacillus Strains and Various Taxa within the Genus Bacillus.</title>
        <authorList>
            <person name="Riojas M.A."/>
            <person name="Frank A.M."/>
            <person name="Fenn S.L."/>
            <person name="King S.P."/>
            <person name="Brower S.M."/>
            <person name="Hazbon M.H."/>
        </authorList>
    </citation>
    <scope>NUCLEOTIDE SEQUENCE</scope>
    <source>
        <strain evidence="2">ATCC 35646</strain>
    </source>
</reference>
<evidence type="ECO:0000313" key="3">
    <source>
        <dbReference type="EMBL" id="QKH22615.1"/>
    </source>
</evidence>
<accession>A0A0B5NJD9</accession>
<evidence type="ECO:0000313" key="1">
    <source>
        <dbReference type="EMBL" id="AJG74051.1"/>
    </source>
</evidence>
<dbReference type="Proteomes" id="UP001181533">
    <property type="component" value="Unassembled WGS sequence"/>
</dbReference>
<organism evidence="3 5">
    <name type="scientific">Bacillus thuringiensis</name>
    <dbReference type="NCBI Taxonomy" id="1428"/>
    <lineage>
        <taxon>Bacteria</taxon>
        <taxon>Bacillati</taxon>
        <taxon>Bacillota</taxon>
        <taxon>Bacilli</taxon>
        <taxon>Bacillales</taxon>
        <taxon>Bacillaceae</taxon>
        <taxon>Bacillus</taxon>
        <taxon>Bacillus cereus group</taxon>
    </lineage>
</organism>
<evidence type="ECO:0000313" key="2">
    <source>
        <dbReference type="EMBL" id="MDR4174735.1"/>
    </source>
</evidence>